<organism evidence="3 4">
    <name type="scientific">Neolewinella aurantiaca</name>
    <dbReference type="NCBI Taxonomy" id="2602767"/>
    <lineage>
        <taxon>Bacteria</taxon>
        <taxon>Pseudomonadati</taxon>
        <taxon>Bacteroidota</taxon>
        <taxon>Saprospiria</taxon>
        <taxon>Saprospirales</taxon>
        <taxon>Lewinellaceae</taxon>
        <taxon>Neolewinella</taxon>
    </lineage>
</organism>
<protein>
    <submittedName>
        <fullName evidence="3">Thioredoxin</fullName>
    </submittedName>
</protein>
<evidence type="ECO:0000259" key="2">
    <source>
        <dbReference type="PROSITE" id="PS51352"/>
    </source>
</evidence>
<keyword evidence="4" id="KW-1185">Reference proteome</keyword>
<dbReference type="Proteomes" id="UP000321907">
    <property type="component" value="Unassembled WGS sequence"/>
</dbReference>
<dbReference type="EMBL" id="VOXD01000013">
    <property type="protein sequence ID" value="TXF89580.1"/>
    <property type="molecule type" value="Genomic_DNA"/>
</dbReference>
<dbReference type="PROSITE" id="PS51352">
    <property type="entry name" value="THIOREDOXIN_2"/>
    <property type="match status" value="1"/>
</dbReference>
<dbReference type="RefSeq" id="WP_147930654.1">
    <property type="nucleotide sequence ID" value="NZ_VOXD01000013.1"/>
</dbReference>
<evidence type="ECO:0000256" key="1">
    <source>
        <dbReference type="SAM" id="SignalP"/>
    </source>
</evidence>
<comment type="caution">
    <text evidence="3">The sequence shown here is derived from an EMBL/GenBank/DDBJ whole genome shotgun (WGS) entry which is preliminary data.</text>
</comment>
<dbReference type="Gene3D" id="3.40.30.10">
    <property type="entry name" value="Glutaredoxin"/>
    <property type="match status" value="1"/>
</dbReference>
<reference evidence="3 4" key="1">
    <citation type="submission" date="2019-08" db="EMBL/GenBank/DDBJ databases">
        <title>Lewinella sp. strain SSH13 Genome sequencing and assembly.</title>
        <authorList>
            <person name="Kim I."/>
        </authorList>
    </citation>
    <scope>NUCLEOTIDE SEQUENCE [LARGE SCALE GENOMIC DNA]</scope>
    <source>
        <strain evidence="3 4">SSH13</strain>
    </source>
</reference>
<evidence type="ECO:0000313" key="3">
    <source>
        <dbReference type="EMBL" id="TXF89580.1"/>
    </source>
</evidence>
<accession>A0A5C7FTK9</accession>
<dbReference type="InterPro" id="IPR036249">
    <property type="entry name" value="Thioredoxin-like_sf"/>
</dbReference>
<name>A0A5C7FTK9_9BACT</name>
<gene>
    <name evidence="3" type="ORF">FUA23_10290</name>
</gene>
<feature type="chain" id="PRO_5022870808" evidence="1">
    <location>
        <begin position="22"/>
        <end position="395"/>
    </location>
</feature>
<dbReference type="OrthoDB" id="120730at2"/>
<dbReference type="InterPro" id="IPR013766">
    <property type="entry name" value="Thioredoxin_domain"/>
</dbReference>
<keyword evidence="1" id="KW-0732">Signal</keyword>
<evidence type="ECO:0000313" key="4">
    <source>
        <dbReference type="Proteomes" id="UP000321907"/>
    </source>
</evidence>
<feature type="domain" description="Thioredoxin" evidence="2">
    <location>
        <begin position="4"/>
        <end position="136"/>
    </location>
</feature>
<feature type="signal peptide" evidence="1">
    <location>
        <begin position="1"/>
        <end position="21"/>
    </location>
</feature>
<dbReference type="Pfam" id="PF00085">
    <property type="entry name" value="Thioredoxin"/>
    <property type="match status" value="1"/>
</dbReference>
<dbReference type="AlphaFoldDB" id="A0A5C7FTK9"/>
<sequence length="395" mass="43504">MLLRKLSLLAFLFTLSLSSFAQGIEFFHGTWEEALVKAETEGKLIFVDAYTTWCGPCKRMSANVFPVAEVGDVFNANFINVKLDMEKAESVSFRKVHPVRAYPTLFWINGKDEAVHTSVGGKQVNTLIAAAKEAISKQDDIEALAAEWEAGDRSSKLAFTYIRALVRRGESHLKVANDYLRDQKDLTTPDNLNIIQVATTNADSRIFDLLMKNKAALVALNGQDEFDATVKRAVNATKARSLEFKDASLLETAVKKLSAVDPAAGKQLKLEGEFELAAKGTDEKDFLKAMKNYLKKGVNGDAVRLQDVYQVAANSKFIGSDKVLDMAIEAAAASAAAEQDGGFEKYYRLAAFLLSQDRTEQALTYARMAKDLMPEGKANYGRAVDSLIQKIQNSK</sequence>
<proteinExistence type="predicted"/>
<dbReference type="SUPFAM" id="SSF52833">
    <property type="entry name" value="Thioredoxin-like"/>
    <property type="match status" value="1"/>
</dbReference>